<dbReference type="Pfam" id="PF08543">
    <property type="entry name" value="Phos_pyr_kin"/>
    <property type="match status" value="1"/>
</dbReference>
<gene>
    <name evidence="8" type="ORF">SAMN05192530_108132</name>
</gene>
<accession>A0A1H0KST9</accession>
<keyword evidence="3" id="KW-0808">Transferase</keyword>
<keyword evidence="4" id="KW-0547">Nucleotide-binding</keyword>
<dbReference type="NCBIfam" id="TIGR00097">
    <property type="entry name" value="HMP-P_kinase"/>
    <property type="match status" value="1"/>
</dbReference>
<protein>
    <recommendedName>
        <fullName evidence="2">hydroxymethylpyrimidine kinase</fullName>
        <ecNumber evidence="2">2.7.1.49</ecNumber>
    </recommendedName>
</protein>
<dbReference type="GO" id="GO:0005524">
    <property type="term" value="F:ATP binding"/>
    <property type="evidence" value="ECO:0007669"/>
    <property type="project" value="UniProtKB-KW"/>
</dbReference>
<dbReference type="RefSeq" id="WP_090675618.1">
    <property type="nucleotide sequence ID" value="NZ_FNIT01000008.1"/>
</dbReference>
<reference evidence="8 9" key="1">
    <citation type="submission" date="2016-10" db="EMBL/GenBank/DDBJ databases">
        <authorList>
            <person name="de Groot N.N."/>
        </authorList>
    </citation>
    <scope>NUCLEOTIDE SEQUENCE [LARGE SCALE GENOMIC DNA]</scope>
    <source>
        <strain evidence="9">L7-484,KACC 16230,DSM 25025</strain>
    </source>
</reference>
<dbReference type="PANTHER" id="PTHR20858:SF17">
    <property type="entry name" value="HYDROXYMETHYLPYRIMIDINE_PHOSPHOMETHYLPYRIMIDINE KINASE THI20-RELATED"/>
    <property type="match status" value="1"/>
</dbReference>
<feature type="domain" description="Pyridoxamine kinase/Phosphomethylpyrimidine kinase" evidence="7">
    <location>
        <begin position="12"/>
        <end position="258"/>
    </location>
</feature>
<dbReference type="EMBL" id="FNIT01000008">
    <property type="protein sequence ID" value="SDO59064.1"/>
    <property type="molecule type" value="Genomic_DNA"/>
</dbReference>
<proteinExistence type="predicted"/>
<dbReference type="InterPro" id="IPR004399">
    <property type="entry name" value="HMP/HMP-P_kinase_dom"/>
</dbReference>
<evidence type="ECO:0000259" key="7">
    <source>
        <dbReference type="Pfam" id="PF08543"/>
    </source>
</evidence>
<evidence type="ECO:0000256" key="4">
    <source>
        <dbReference type="ARBA" id="ARBA00022741"/>
    </source>
</evidence>
<dbReference type="SUPFAM" id="SSF53613">
    <property type="entry name" value="Ribokinase-like"/>
    <property type="match status" value="1"/>
</dbReference>
<dbReference type="UniPathway" id="UPA00060">
    <property type="reaction ID" value="UER00138"/>
</dbReference>
<keyword evidence="9" id="KW-1185">Reference proteome</keyword>
<dbReference type="Gene3D" id="3.40.1190.20">
    <property type="match status" value="1"/>
</dbReference>
<dbReference type="GO" id="GO:0008902">
    <property type="term" value="F:hydroxymethylpyrimidine kinase activity"/>
    <property type="evidence" value="ECO:0007669"/>
    <property type="project" value="UniProtKB-EC"/>
</dbReference>
<keyword evidence="5 8" id="KW-0418">Kinase</keyword>
<dbReference type="EC" id="2.7.1.49" evidence="2"/>
<dbReference type="FunFam" id="3.40.1190.20:FF:000003">
    <property type="entry name" value="Phosphomethylpyrimidine kinase ThiD"/>
    <property type="match status" value="1"/>
</dbReference>
<evidence type="ECO:0000313" key="8">
    <source>
        <dbReference type="EMBL" id="SDO59064.1"/>
    </source>
</evidence>
<organism evidence="8 9">
    <name type="scientific">Aureimonas jatrophae</name>
    <dbReference type="NCBI Taxonomy" id="1166073"/>
    <lineage>
        <taxon>Bacteria</taxon>
        <taxon>Pseudomonadati</taxon>
        <taxon>Pseudomonadota</taxon>
        <taxon>Alphaproteobacteria</taxon>
        <taxon>Hyphomicrobiales</taxon>
        <taxon>Aurantimonadaceae</taxon>
        <taxon>Aureimonas</taxon>
    </lineage>
</organism>
<dbReference type="AlphaFoldDB" id="A0A1H0KST9"/>
<dbReference type="PANTHER" id="PTHR20858">
    <property type="entry name" value="PHOSPHOMETHYLPYRIMIDINE KINASE"/>
    <property type="match status" value="1"/>
</dbReference>
<dbReference type="STRING" id="1166073.SAMN05192530_108132"/>
<dbReference type="GO" id="GO:0008972">
    <property type="term" value="F:phosphomethylpyrimidine kinase activity"/>
    <property type="evidence" value="ECO:0007669"/>
    <property type="project" value="InterPro"/>
</dbReference>
<evidence type="ECO:0000256" key="2">
    <source>
        <dbReference type="ARBA" id="ARBA00012135"/>
    </source>
</evidence>
<evidence type="ECO:0000256" key="6">
    <source>
        <dbReference type="ARBA" id="ARBA00022840"/>
    </source>
</evidence>
<keyword evidence="6" id="KW-0067">ATP-binding</keyword>
<dbReference type="InterPro" id="IPR029056">
    <property type="entry name" value="Ribokinase-like"/>
</dbReference>
<dbReference type="Proteomes" id="UP000198793">
    <property type="component" value="Unassembled WGS sequence"/>
</dbReference>
<evidence type="ECO:0000313" key="9">
    <source>
        <dbReference type="Proteomes" id="UP000198793"/>
    </source>
</evidence>
<dbReference type="GO" id="GO:0009228">
    <property type="term" value="P:thiamine biosynthetic process"/>
    <property type="evidence" value="ECO:0007669"/>
    <property type="project" value="InterPro"/>
</dbReference>
<evidence type="ECO:0000256" key="3">
    <source>
        <dbReference type="ARBA" id="ARBA00022679"/>
    </source>
</evidence>
<dbReference type="OrthoDB" id="9810880at2"/>
<dbReference type="GO" id="GO:0009229">
    <property type="term" value="P:thiamine diphosphate biosynthetic process"/>
    <property type="evidence" value="ECO:0007669"/>
    <property type="project" value="UniProtKB-UniPathway"/>
</dbReference>
<evidence type="ECO:0000256" key="1">
    <source>
        <dbReference type="ARBA" id="ARBA00004948"/>
    </source>
</evidence>
<sequence>MTRIGLTIAGSDSGGGAGIQADLKTFSALGLFGASVVTAVTAQNTHGVRAVETLSPDIVGAQIDAVLDDLAVDAIKIGMVSRSDVIRRIADRLRAHGRRAVLDPVMVATSGDRLLEEEALDALRIELLPLALVATPNLPEAALLAAAPQADDEAAMRAQGERIRALGAEAVLVKGGHGAGASSVDILVTPDAAFRFAAPRIATTSDHGTGCTLSAAIAAHLARGLVLDAAVEQARAYLQGALVAAGRLRVGGGRGPVHHFHDWWDDRV</sequence>
<dbReference type="InterPro" id="IPR013749">
    <property type="entry name" value="PM/HMP-P_kinase-1"/>
</dbReference>
<comment type="pathway">
    <text evidence="1">Cofactor biosynthesis; thiamine diphosphate biosynthesis.</text>
</comment>
<name>A0A1H0KST9_9HYPH</name>
<dbReference type="GO" id="GO:0005829">
    <property type="term" value="C:cytosol"/>
    <property type="evidence" value="ECO:0007669"/>
    <property type="project" value="TreeGrafter"/>
</dbReference>
<dbReference type="CDD" id="cd01169">
    <property type="entry name" value="HMPP_kinase"/>
    <property type="match status" value="1"/>
</dbReference>
<evidence type="ECO:0000256" key="5">
    <source>
        <dbReference type="ARBA" id="ARBA00022777"/>
    </source>
</evidence>